<evidence type="ECO:0000313" key="1">
    <source>
        <dbReference type="EMBL" id="CAB1453834.1"/>
    </source>
</evidence>
<sequence length="194" mass="20543">MQSTEFPFFISESQTLCPIFLSVLDPLPSSLHRSRSPHTVNPSRCCCCDCAHPAPASCTTPTRPHPLKKTTHPLSVPLLLSSPPATLLYESVSPEAAGAAADLGGYSPLYSLLSSGAHTSHYISQCTVLVCAANAPCRTGAELQLANLTTQDDAQSNFSQLLQQILKVSHADRTVSAAGINSAARHIHRRTAAA</sequence>
<proteinExistence type="predicted"/>
<comment type="caution">
    <text evidence="1">The sequence shown here is derived from an EMBL/GenBank/DDBJ whole genome shotgun (WGS) entry which is preliminary data.</text>
</comment>
<accession>A0A9N7VQH2</accession>
<dbReference type="EMBL" id="CADEAL010004188">
    <property type="protein sequence ID" value="CAB1453834.1"/>
    <property type="molecule type" value="Genomic_DNA"/>
</dbReference>
<evidence type="ECO:0000313" key="2">
    <source>
        <dbReference type="Proteomes" id="UP001153269"/>
    </source>
</evidence>
<reference evidence="1" key="1">
    <citation type="submission" date="2020-03" db="EMBL/GenBank/DDBJ databases">
        <authorList>
            <person name="Weist P."/>
        </authorList>
    </citation>
    <scope>NUCLEOTIDE SEQUENCE</scope>
</reference>
<keyword evidence="2" id="KW-1185">Reference proteome</keyword>
<gene>
    <name evidence="1" type="ORF">PLEPLA_LOCUS41594</name>
</gene>
<name>A0A9N7VQH2_PLEPL</name>
<dbReference type="Proteomes" id="UP001153269">
    <property type="component" value="Unassembled WGS sequence"/>
</dbReference>
<dbReference type="AlphaFoldDB" id="A0A9N7VQH2"/>
<protein>
    <submittedName>
        <fullName evidence="1">Uncharacterized protein</fullName>
    </submittedName>
</protein>
<organism evidence="1 2">
    <name type="scientific">Pleuronectes platessa</name>
    <name type="common">European plaice</name>
    <dbReference type="NCBI Taxonomy" id="8262"/>
    <lineage>
        <taxon>Eukaryota</taxon>
        <taxon>Metazoa</taxon>
        <taxon>Chordata</taxon>
        <taxon>Craniata</taxon>
        <taxon>Vertebrata</taxon>
        <taxon>Euteleostomi</taxon>
        <taxon>Actinopterygii</taxon>
        <taxon>Neopterygii</taxon>
        <taxon>Teleostei</taxon>
        <taxon>Neoteleostei</taxon>
        <taxon>Acanthomorphata</taxon>
        <taxon>Carangaria</taxon>
        <taxon>Pleuronectiformes</taxon>
        <taxon>Pleuronectoidei</taxon>
        <taxon>Pleuronectidae</taxon>
        <taxon>Pleuronectes</taxon>
    </lineage>
</organism>